<evidence type="ECO:0000313" key="2">
    <source>
        <dbReference type="Proteomes" id="UP000244335"/>
    </source>
</evidence>
<comment type="caution">
    <text evidence="1">The sequence shown here is derived from an EMBL/GenBank/DDBJ whole genome shotgun (WGS) entry which is preliminary data.</text>
</comment>
<sequence length="112" mass="12822">MTTTSCSVCSHDDLRDFQRSLARLPTGFCRVQFEGDTWGVTVRRSRDQSRIWLYAEQLSGNDVVSFNLYLPSMRRPVLKPCEMSSEKVVKFVMDFQLQKGQVERSRGGPVSP</sequence>
<proteinExistence type="predicted"/>
<organism evidence="1 2">
    <name type="scientific">Rhizobium rhizogenes</name>
    <name type="common">Agrobacterium rhizogenes</name>
    <dbReference type="NCBI Taxonomy" id="359"/>
    <lineage>
        <taxon>Bacteria</taxon>
        <taxon>Pseudomonadati</taxon>
        <taxon>Pseudomonadota</taxon>
        <taxon>Alphaproteobacteria</taxon>
        <taxon>Hyphomicrobiales</taxon>
        <taxon>Rhizobiaceae</taxon>
        <taxon>Rhizobium/Agrobacterium group</taxon>
        <taxon>Rhizobium</taxon>
    </lineage>
</organism>
<dbReference type="EMBL" id="QDFR01000002">
    <property type="protein sequence ID" value="PVE55336.1"/>
    <property type="molecule type" value="Genomic_DNA"/>
</dbReference>
<gene>
    <name evidence="1" type="ORF">DC430_09040</name>
</gene>
<protein>
    <submittedName>
        <fullName evidence="1">Uncharacterized protein</fullName>
    </submittedName>
</protein>
<dbReference type="AlphaFoldDB" id="A0AA92H9X9"/>
<evidence type="ECO:0000313" key="1">
    <source>
        <dbReference type="EMBL" id="PVE55336.1"/>
    </source>
</evidence>
<name>A0AA92H9X9_RHIRH</name>
<dbReference type="Proteomes" id="UP000244335">
    <property type="component" value="Unassembled WGS sequence"/>
</dbReference>
<accession>A0AA92H9X9</accession>
<reference evidence="1 2" key="1">
    <citation type="submission" date="2018-04" db="EMBL/GenBank/DDBJ databases">
        <authorList>
            <person name="Hagen T."/>
        </authorList>
    </citation>
    <scope>NUCLEOTIDE SEQUENCE [LARGE SCALE GENOMIC DNA]</scope>
    <source>
        <strain evidence="1 2">TPD7009</strain>
    </source>
</reference>